<evidence type="ECO:0000256" key="1">
    <source>
        <dbReference type="SAM" id="Phobius"/>
    </source>
</evidence>
<accession>A0ABU6R8A9</accession>
<comment type="caution">
    <text evidence="2">The sequence shown here is derived from an EMBL/GenBank/DDBJ whole genome shotgun (WGS) entry which is preliminary data.</text>
</comment>
<dbReference type="EMBL" id="JASCZI010030266">
    <property type="protein sequence ID" value="MED6120212.1"/>
    <property type="molecule type" value="Genomic_DNA"/>
</dbReference>
<keyword evidence="1" id="KW-0472">Membrane</keyword>
<proteinExistence type="predicted"/>
<keyword evidence="1" id="KW-0812">Transmembrane</keyword>
<dbReference type="Proteomes" id="UP001341840">
    <property type="component" value="Unassembled WGS sequence"/>
</dbReference>
<keyword evidence="3" id="KW-1185">Reference proteome</keyword>
<protein>
    <submittedName>
        <fullName evidence="2">Uncharacterized protein</fullName>
    </submittedName>
</protein>
<feature type="transmembrane region" description="Helical" evidence="1">
    <location>
        <begin position="109"/>
        <end position="130"/>
    </location>
</feature>
<sequence length="133" mass="14940">MGRAGNTCVCPSLRPASPEMMGGGNPLERSGDTSHTEVNALSFCDCGQGWRRCKSRDHSEYLSPMDEVEDWSNNGEREVLSDDEEDWRVNFAQRRTGTLLEVKVWTIKMMLCVMFGTMLSIVLCGLAMWLGKK</sequence>
<gene>
    <name evidence="2" type="ORF">PIB30_019005</name>
</gene>
<evidence type="ECO:0000313" key="2">
    <source>
        <dbReference type="EMBL" id="MED6120212.1"/>
    </source>
</evidence>
<organism evidence="2 3">
    <name type="scientific">Stylosanthes scabra</name>
    <dbReference type="NCBI Taxonomy" id="79078"/>
    <lineage>
        <taxon>Eukaryota</taxon>
        <taxon>Viridiplantae</taxon>
        <taxon>Streptophyta</taxon>
        <taxon>Embryophyta</taxon>
        <taxon>Tracheophyta</taxon>
        <taxon>Spermatophyta</taxon>
        <taxon>Magnoliopsida</taxon>
        <taxon>eudicotyledons</taxon>
        <taxon>Gunneridae</taxon>
        <taxon>Pentapetalae</taxon>
        <taxon>rosids</taxon>
        <taxon>fabids</taxon>
        <taxon>Fabales</taxon>
        <taxon>Fabaceae</taxon>
        <taxon>Papilionoideae</taxon>
        <taxon>50 kb inversion clade</taxon>
        <taxon>dalbergioids sensu lato</taxon>
        <taxon>Dalbergieae</taxon>
        <taxon>Pterocarpus clade</taxon>
        <taxon>Stylosanthes</taxon>
    </lineage>
</organism>
<reference evidence="2 3" key="1">
    <citation type="journal article" date="2023" name="Plants (Basel)">
        <title>Bridging the Gap: Combining Genomics and Transcriptomics Approaches to Understand Stylosanthes scabra, an Orphan Legume from the Brazilian Caatinga.</title>
        <authorList>
            <person name="Ferreira-Neto J.R.C."/>
            <person name="da Silva M.D."/>
            <person name="Binneck E."/>
            <person name="de Melo N.F."/>
            <person name="da Silva R.H."/>
            <person name="de Melo A.L.T.M."/>
            <person name="Pandolfi V."/>
            <person name="Bustamante F.O."/>
            <person name="Brasileiro-Vidal A.C."/>
            <person name="Benko-Iseppon A.M."/>
        </authorList>
    </citation>
    <scope>NUCLEOTIDE SEQUENCE [LARGE SCALE GENOMIC DNA]</scope>
    <source>
        <tissue evidence="2">Leaves</tissue>
    </source>
</reference>
<keyword evidence="1" id="KW-1133">Transmembrane helix</keyword>
<name>A0ABU6R8A9_9FABA</name>
<evidence type="ECO:0000313" key="3">
    <source>
        <dbReference type="Proteomes" id="UP001341840"/>
    </source>
</evidence>